<keyword evidence="2" id="KW-0274">FAD</keyword>
<dbReference type="InterPro" id="IPR016169">
    <property type="entry name" value="FAD-bd_PCMH_sub2"/>
</dbReference>
<feature type="domain" description="FAD-binding PCMH-type" evidence="3">
    <location>
        <begin position="1"/>
        <end position="169"/>
    </location>
</feature>
<dbReference type="EMBL" id="AP025593">
    <property type="protein sequence ID" value="BDG16701.1"/>
    <property type="molecule type" value="Genomic_DNA"/>
</dbReference>
<gene>
    <name evidence="4" type="ORF">TbrSNM41_14350</name>
</gene>
<dbReference type="Pfam" id="PF01565">
    <property type="entry name" value="FAD_binding_4"/>
    <property type="match status" value="1"/>
</dbReference>
<evidence type="ECO:0000313" key="5">
    <source>
        <dbReference type="Proteomes" id="UP000831120"/>
    </source>
</evidence>
<evidence type="ECO:0000313" key="4">
    <source>
        <dbReference type="EMBL" id="BDG16701.1"/>
    </source>
</evidence>
<dbReference type="PROSITE" id="PS51387">
    <property type="entry name" value="FAD_PCMH"/>
    <property type="match status" value="1"/>
</dbReference>
<dbReference type="RefSeq" id="WP_244362073.1">
    <property type="nucleotide sequence ID" value="NZ_AP025593.1"/>
</dbReference>
<accession>A0ABN6NID2</accession>
<dbReference type="PANTHER" id="PTHR11748:SF103">
    <property type="entry name" value="GLYCOLATE OXIDASE SUBUNIT GLCE"/>
    <property type="match status" value="1"/>
</dbReference>
<dbReference type="InterPro" id="IPR036318">
    <property type="entry name" value="FAD-bd_PCMH-like_sf"/>
</dbReference>
<dbReference type="PANTHER" id="PTHR11748">
    <property type="entry name" value="D-LACTATE DEHYDROGENASE"/>
    <property type="match status" value="1"/>
</dbReference>
<protein>
    <submittedName>
        <fullName evidence="4">2-hydroxy-acid oxidase</fullName>
    </submittedName>
</protein>
<reference evidence="4 5" key="1">
    <citation type="journal article" date="2022" name="Microbiol. Resour. Announc.">
        <title>Complete Genome Sequences of Thermus Strains Isolated from Senami Hot Spring in Japan.</title>
        <authorList>
            <person name="Miyazaki K."/>
        </authorList>
    </citation>
    <scope>NUCLEOTIDE SEQUENCE [LARGE SCALE GENOMIC DNA]</scope>
    <source>
        <strain evidence="4 5">SNM4-1</strain>
    </source>
</reference>
<dbReference type="SUPFAM" id="SSF56176">
    <property type="entry name" value="FAD-binding/transporter-associated domain-like"/>
    <property type="match status" value="1"/>
</dbReference>
<dbReference type="InterPro" id="IPR006094">
    <property type="entry name" value="Oxid_FAD_bind_N"/>
</dbReference>
<dbReference type="Gene3D" id="3.30.465.10">
    <property type="match status" value="1"/>
</dbReference>
<dbReference type="InterPro" id="IPR016166">
    <property type="entry name" value="FAD-bd_PCMH"/>
</dbReference>
<evidence type="ECO:0000256" key="1">
    <source>
        <dbReference type="ARBA" id="ARBA00022630"/>
    </source>
</evidence>
<dbReference type="InterPro" id="IPR016164">
    <property type="entry name" value="FAD-linked_Oxase-like_C"/>
</dbReference>
<dbReference type="Proteomes" id="UP000831120">
    <property type="component" value="Chromosome"/>
</dbReference>
<name>A0ABN6NID2_THEBO</name>
<dbReference type="SUPFAM" id="SSF55103">
    <property type="entry name" value="FAD-linked oxidases, C-terminal domain"/>
    <property type="match status" value="1"/>
</dbReference>
<proteinExistence type="predicted"/>
<organism evidence="4 5">
    <name type="scientific">Thermus brockianus</name>
    <dbReference type="NCBI Taxonomy" id="56956"/>
    <lineage>
        <taxon>Bacteria</taxon>
        <taxon>Thermotogati</taxon>
        <taxon>Deinococcota</taxon>
        <taxon>Deinococci</taxon>
        <taxon>Thermales</taxon>
        <taxon>Thermaceae</taxon>
        <taxon>Thermus</taxon>
    </lineage>
</organism>
<evidence type="ECO:0000256" key="2">
    <source>
        <dbReference type="ARBA" id="ARBA00022827"/>
    </source>
</evidence>
<evidence type="ECO:0000259" key="3">
    <source>
        <dbReference type="PROSITE" id="PS51387"/>
    </source>
</evidence>
<keyword evidence="1" id="KW-0285">Flavoprotein</keyword>
<sequence length="350" mass="37618">MVRAGTLQEVVEAVRAYPRLRPMGGGTKPALSVPREGEVGLALSGLSGILEYQPEEFVFTAWAGTPVAEVEEALRAHGQYLPFHPPLKGKGATLGGTVAAGLSGPLRHRFGGVRDFLLGVRFVDGEGRVVRGGGKVVKNAAGFPFHRLMVGSLGAFGVMVELSFKVFPYPRATRTLRAEMPGLSEALSALERLRLLPLDLLALDLIPPATLEARLGGFPGSVAARLEGLKRLLAQEGAQRTEVLEEDEAHWEGVRDLRFLEESPIWVKVPAKPASIPRLEALPLGPRRYLDGGEVLYAGTGPEGLEALRRAGFPHLVLRGAADPLYPLPPEAFFAKLKQALDPMGRFPLG</sequence>
<keyword evidence="5" id="KW-1185">Reference proteome</keyword>